<evidence type="ECO:0000313" key="2">
    <source>
        <dbReference type="Proteomes" id="UP000317835"/>
    </source>
</evidence>
<evidence type="ECO:0000313" key="1">
    <source>
        <dbReference type="EMBL" id="QDV36276.1"/>
    </source>
</evidence>
<evidence type="ECO:0008006" key="3">
    <source>
        <dbReference type="Google" id="ProtNLM"/>
    </source>
</evidence>
<dbReference type="OrthoDB" id="231509at2"/>
<organism evidence="1 2">
    <name type="scientific">Tautonia plasticadhaerens</name>
    <dbReference type="NCBI Taxonomy" id="2527974"/>
    <lineage>
        <taxon>Bacteria</taxon>
        <taxon>Pseudomonadati</taxon>
        <taxon>Planctomycetota</taxon>
        <taxon>Planctomycetia</taxon>
        <taxon>Isosphaerales</taxon>
        <taxon>Isosphaeraceae</taxon>
        <taxon>Tautonia</taxon>
    </lineage>
</organism>
<dbReference type="RefSeq" id="WP_145272421.1">
    <property type="nucleotide sequence ID" value="NZ_CP036426.1"/>
</dbReference>
<proteinExistence type="predicted"/>
<dbReference type="KEGG" id="tpla:ElP_41950"/>
<dbReference type="Proteomes" id="UP000317835">
    <property type="component" value="Chromosome"/>
</dbReference>
<protein>
    <recommendedName>
        <fullName evidence="3">ISKra4 family transposase</fullName>
    </recommendedName>
</protein>
<gene>
    <name evidence="1" type="ORF">ElP_41950</name>
</gene>
<name>A0A518H5Z8_9BACT</name>
<accession>A0A518H5Z8</accession>
<reference evidence="1 2" key="1">
    <citation type="submission" date="2019-02" db="EMBL/GenBank/DDBJ databases">
        <title>Deep-cultivation of Planctomycetes and their phenomic and genomic characterization uncovers novel biology.</title>
        <authorList>
            <person name="Wiegand S."/>
            <person name="Jogler M."/>
            <person name="Boedeker C."/>
            <person name="Pinto D."/>
            <person name="Vollmers J."/>
            <person name="Rivas-Marin E."/>
            <person name="Kohn T."/>
            <person name="Peeters S.H."/>
            <person name="Heuer A."/>
            <person name="Rast P."/>
            <person name="Oberbeckmann S."/>
            <person name="Bunk B."/>
            <person name="Jeske O."/>
            <person name="Meyerdierks A."/>
            <person name="Storesund J.E."/>
            <person name="Kallscheuer N."/>
            <person name="Luecker S."/>
            <person name="Lage O.M."/>
            <person name="Pohl T."/>
            <person name="Merkel B.J."/>
            <person name="Hornburger P."/>
            <person name="Mueller R.-W."/>
            <person name="Bruemmer F."/>
            <person name="Labrenz M."/>
            <person name="Spormann A.M."/>
            <person name="Op den Camp H."/>
            <person name="Overmann J."/>
            <person name="Amann R."/>
            <person name="Jetten M.S.M."/>
            <person name="Mascher T."/>
            <person name="Medema M.H."/>
            <person name="Devos D.P."/>
            <person name="Kaster A.-K."/>
            <person name="Ovreas L."/>
            <person name="Rohde M."/>
            <person name="Galperin M.Y."/>
            <person name="Jogler C."/>
        </authorList>
    </citation>
    <scope>NUCLEOTIDE SEQUENCE [LARGE SCALE GENOMIC DNA]</scope>
    <source>
        <strain evidence="1 2">ElP</strain>
    </source>
</reference>
<sequence length="427" mass="46919">MSARTVSRTETGFTIQVQVPYSGSMLEAEDVIQRALNQAGVVATAEAFGRFDTDGKSITVDGRKLTRKGRLPKDYQTPYGVATVRRHVYQPSRGGKTFCLLDRDARIVVSSTPRFAKKLAHKYAEFGSARVIADLAENHGRQVARSFVRNVADAVAAVALAREADWEYQLPAFDEPVATVTVGLGGTCMLMGKETRREAMVGTLGFYNKQGERLHTVYTAATPEYGKLTFQQRFDREIDRAKAACPRARYVGLADGAKENWTYLELVTDVKVVDFYHVTQYVWAAAEASFASDGSGLRPWVDAWCHRLKHEPGAAGALIEELQTRGAALGKRRLPEAVEKAQTYLRNQVKGGRLNYAELVEQELPIGSGVTEAACKVLVKQRRCGSGMRWKEAGAAAVLSVRCLTYTAGRGSQFWQRIDGDGLPVAA</sequence>
<dbReference type="AlphaFoldDB" id="A0A518H5Z8"/>
<keyword evidence="2" id="KW-1185">Reference proteome</keyword>
<dbReference type="EMBL" id="CP036426">
    <property type="protein sequence ID" value="QDV36276.1"/>
    <property type="molecule type" value="Genomic_DNA"/>
</dbReference>